<dbReference type="Proteomes" id="UP000596035">
    <property type="component" value="Chromosome"/>
</dbReference>
<dbReference type="Proteomes" id="UP000196710">
    <property type="component" value="Chromosome"/>
</dbReference>
<reference evidence="3" key="2">
    <citation type="submission" date="2017-05" db="EMBL/GenBank/DDBJ databases">
        <title>Improved OligoMM genomes.</title>
        <authorList>
            <person name="Garzetti D."/>
        </authorList>
    </citation>
    <scope>NUCLEOTIDE SEQUENCE [LARGE SCALE GENOMIC DNA]</scope>
    <source>
        <strain evidence="3">KB18</strain>
    </source>
</reference>
<dbReference type="EMBL" id="CP065321">
    <property type="protein sequence ID" value="QQR32017.1"/>
    <property type="molecule type" value="Genomic_DNA"/>
</dbReference>
<evidence type="ECO:0000313" key="4">
    <source>
        <dbReference type="Proteomes" id="UP000596035"/>
    </source>
</evidence>
<dbReference type="EMBL" id="CP021422">
    <property type="protein sequence ID" value="ASB42790.1"/>
    <property type="molecule type" value="Genomic_DNA"/>
</dbReference>
<protein>
    <recommendedName>
        <fullName evidence="5">DUF11 domain-containing protein</fullName>
    </recommendedName>
</protein>
<sequence>MDKTFVSPGESVTYTITATNNT</sequence>
<accession>A0A1Z2XWI3</accession>
<dbReference type="InterPro" id="IPR047589">
    <property type="entry name" value="DUF11_rpt"/>
</dbReference>
<keyword evidence="3" id="KW-1185">Reference proteome</keyword>
<evidence type="ECO:0000313" key="3">
    <source>
        <dbReference type="Proteomes" id="UP000196710"/>
    </source>
</evidence>
<organism evidence="2 4">
    <name type="scientific">Acutalibacter muris</name>
    <dbReference type="NCBI Taxonomy" id="1796620"/>
    <lineage>
        <taxon>Bacteria</taxon>
        <taxon>Bacillati</taxon>
        <taxon>Bacillota</taxon>
        <taxon>Clostridia</taxon>
        <taxon>Eubacteriales</taxon>
        <taxon>Acutalibacteraceae</taxon>
        <taxon>Acutalibacter</taxon>
    </lineage>
</organism>
<dbReference type="AlphaFoldDB" id="A0A1Z2XWI3"/>
<dbReference type="NCBIfam" id="TIGR01451">
    <property type="entry name" value="B_ant_repeat"/>
    <property type="match status" value="1"/>
</dbReference>
<reference evidence="1" key="1">
    <citation type="journal article" date="2017" name="Genome Announc.">
        <title>High-Quality Whole-Genome Sequences of the Oligo-Mouse-Microbiota Bacterial Community.</title>
        <authorList>
            <person name="Garzetti D."/>
            <person name="Brugiroux S."/>
            <person name="Bunk B."/>
            <person name="Pukall R."/>
            <person name="McCoy K.D."/>
            <person name="Macpherson A.J."/>
            <person name="Stecher B."/>
        </authorList>
    </citation>
    <scope>NUCLEOTIDE SEQUENCE</scope>
    <source>
        <strain evidence="1">KB18</strain>
    </source>
</reference>
<evidence type="ECO:0008006" key="5">
    <source>
        <dbReference type="Google" id="ProtNLM"/>
    </source>
</evidence>
<proteinExistence type="predicted"/>
<dbReference type="KEGG" id="amur:ADH66_15425"/>
<evidence type="ECO:0000313" key="2">
    <source>
        <dbReference type="EMBL" id="QQR32017.1"/>
    </source>
</evidence>
<evidence type="ECO:0000313" key="1">
    <source>
        <dbReference type="EMBL" id="ASB42790.1"/>
    </source>
</evidence>
<name>A0A1Z2XWI3_9FIRM</name>
<reference evidence="2 4" key="3">
    <citation type="submission" date="2020-11" db="EMBL/GenBank/DDBJ databases">
        <title>Closed and high quality bacterial genomes of the OMM12 community.</title>
        <authorList>
            <person name="Marbouty M."/>
            <person name="Lamy-Besnier Q."/>
            <person name="Debarbieux L."/>
            <person name="Koszul R."/>
        </authorList>
    </citation>
    <scope>NUCLEOTIDE SEQUENCE [LARGE SCALE GENOMIC DNA]</scope>
    <source>
        <strain evidence="2 4">KB18</strain>
    </source>
</reference>
<gene>
    <name evidence="1" type="ORF">ADH66_15425</name>
    <name evidence="2" type="ORF">I5Q82_05805</name>
</gene>